<gene>
    <name evidence="1" type="ORF">Amon02_000885000</name>
</gene>
<reference evidence="1" key="1">
    <citation type="submission" date="2023-04" db="EMBL/GenBank/DDBJ databases">
        <title>Ambrosiozyma monospora NBRC 10751.</title>
        <authorList>
            <person name="Ichikawa N."/>
            <person name="Sato H."/>
            <person name="Tonouchi N."/>
        </authorList>
    </citation>
    <scope>NUCLEOTIDE SEQUENCE</scope>
    <source>
        <strain evidence="1">NBRC 10751</strain>
    </source>
</reference>
<proteinExistence type="predicted"/>
<dbReference type="EMBL" id="BSXS01008023">
    <property type="protein sequence ID" value="GME91182.1"/>
    <property type="molecule type" value="Genomic_DNA"/>
</dbReference>
<evidence type="ECO:0000313" key="1">
    <source>
        <dbReference type="EMBL" id="GME91182.1"/>
    </source>
</evidence>
<accession>A0ACB5TM57</accession>
<protein>
    <submittedName>
        <fullName evidence="1">Unnamed protein product</fullName>
    </submittedName>
</protein>
<evidence type="ECO:0000313" key="2">
    <source>
        <dbReference type="Proteomes" id="UP001165064"/>
    </source>
</evidence>
<sequence length="148" mass="17391">MNFRMKGRNHCCPSRGKTFKRCYMITAWKVLSFSLLICYDDFETYLGGGFDDDQENIQPLLLQQRPEQEPHNHPQPRQNMYHLQCQQHHHHLMKTDDDPQHHSDHDLANDFAEDLGGVGEQKNEEQHVGQQRDEQQNLGKMLGVKVVR</sequence>
<dbReference type="Proteomes" id="UP001165064">
    <property type="component" value="Unassembled WGS sequence"/>
</dbReference>
<keyword evidence="2" id="KW-1185">Reference proteome</keyword>
<comment type="caution">
    <text evidence="1">The sequence shown here is derived from an EMBL/GenBank/DDBJ whole genome shotgun (WGS) entry which is preliminary data.</text>
</comment>
<organism evidence="1 2">
    <name type="scientific">Ambrosiozyma monospora</name>
    <name type="common">Yeast</name>
    <name type="synonym">Endomycopsis monosporus</name>
    <dbReference type="NCBI Taxonomy" id="43982"/>
    <lineage>
        <taxon>Eukaryota</taxon>
        <taxon>Fungi</taxon>
        <taxon>Dikarya</taxon>
        <taxon>Ascomycota</taxon>
        <taxon>Saccharomycotina</taxon>
        <taxon>Pichiomycetes</taxon>
        <taxon>Pichiales</taxon>
        <taxon>Pichiaceae</taxon>
        <taxon>Ambrosiozyma</taxon>
    </lineage>
</organism>
<name>A0ACB5TM57_AMBMO</name>